<reference evidence="1 2" key="1">
    <citation type="submission" date="2019-10" db="EMBL/GenBank/DDBJ databases">
        <title>Nonomuraea sp. nov., isolated from Phyllanthus amarus.</title>
        <authorList>
            <person name="Klykleung N."/>
            <person name="Tanasupawat S."/>
        </authorList>
    </citation>
    <scope>NUCLEOTIDE SEQUENCE [LARGE SCALE GENOMIC DNA]</scope>
    <source>
        <strain evidence="1 2">CR1-09</strain>
    </source>
</reference>
<dbReference type="EMBL" id="VDMA02000014">
    <property type="protein sequence ID" value="KAB8182169.1"/>
    <property type="molecule type" value="Genomic_DNA"/>
</dbReference>
<dbReference type="AlphaFoldDB" id="A0A5N6BQ04"/>
<sequence>MADVNIPLGAESEDLDISRALMVYDELSDAERREVFRNLYSAIAAFRQTSNVDHLITFADSVELMVNLKPEDRQALRIAASTPVRPEELIDLDEVRKILKE</sequence>
<accession>A0A5N6BQ04</accession>
<dbReference type="RefSeq" id="WP_139577246.1">
    <property type="nucleotide sequence ID" value="NZ_VDMA02000014.1"/>
</dbReference>
<proteinExistence type="predicted"/>
<organism evidence="1 2">
    <name type="scientific">Microbispora catharanthi</name>
    <dbReference type="NCBI Taxonomy" id="1712871"/>
    <lineage>
        <taxon>Bacteria</taxon>
        <taxon>Bacillati</taxon>
        <taxon>Actinomycetota</taxon>
        <taxon>Actinomycetes</taxon>
        <taxon>Streptosporangiales</taxon>
        <taxon>Streptosporangiaceae</taxon>
        <taxon>Microbispora</taxon>
    </lineage>
</organism>
<protein>
    <submittedName>
        <fullName evidence="1">Uncharacterized protein</fullName>
    </submittedName>
</protein>
<dbReference type="Proteomes" id="UP000313066">
    <property type="component" value="Unassembled WGS sequence"/>
</dbReference>
<evidence type="ECO:0000313" key="1">
    <source>
        <dbReference type="EMBL" id="KAB8182169.1"/>
    </source>
</evidence>
<keyword evidence="2" id="KW-1185">Reference proteome</keyword>
<gene>
    <name evidence="1" type="ORF">FH610_024840</name>
</gene>
<evidence type="ECO:0000313" key="2">
    <source>
        <dbReference type="Proteomes" id="UP000313066"/>
    </source>
</evidence>
<comment type="caution">
    <text evidence="1">The sequence shown here is derived from an EMBL/GenBank/DDBJ whole genome shotgun (WGS) entry which is preliminary data.</text>
</comment>
<name>A0A5N6BQ04_9ACTN</name>